<accession>A0A6S6W5J0</accession>
<dbReference type="EMBL" id="HG992981">
    <property type="protein sequence ID" value="CAE7176086.1"/>
    <property type="molecule type" value="Genomic_DNA"/>
</dbReference>
<sequence length="346" mass="36720">MLSLIPLIGLLRLATSQSFIVLDNGQSQSSTSTLQWPTSLRRLAQDGSNTTTLTQFNAEVNTSPIGAQALAYSPSSTFLFSATGKGIIRTNLDGSSSTTILPNPNPNQTPSLTVAETEQRIYYSDPSTFSIQKADFNGANTQLVRNVSQGTDLHATGVVVDEARGWIYWTAASSSDNNNNGATASGSLFRAALSGTGDAQLLVNGINAIPGQLRIVVESLFWLENTASATSIKYLDRYISQLPATPTAPFKSVPTGVLISSSQSPLFSVVNDGGEVQKFAISSFYVYRDGFNQTVWFVAKSVGKGVFSVLVEVVWRGSGGSRGPVFKVLSQGVGALGVPVGLEYVR</sequence>
<dbReference type="Gene3D" id="2.120.10.30">
    <property type="entry name" value="TolB, C-terminal domain"/>
    <property type="match status" value="1"/>
</dbReference>
<organism evidence="1 2">
    <name type="scientific">Pyrenophora teres f. teres</name>
    <dbReference type="NCBI Taxonomy" id="97479"/>
    <lineage>
        <taxon>Eukaryota</taxon>
        <taxon>Fungi</taxon>
        <taxon>Dikarya</taxon>
        <taxon>Ascomycota</taxon>
        <taxon>Pezizomycotina</taxon>
        <taxon>Dothideomycetes</taxon>
        <taxon>Pleosporomycetidae</taxon>
        <taxon>Pleosporales</taxon>
        <taxon>Pleosporineae</taxon>
        <taxon>Pleosporaceae</taxon>
        <taxon>Pyrenophora</taxon>
    </lineage>
</organism>
<proteinExistence type="predicted"/>
<dbReference type="InterPro" id="IPR011042">
    <property type="entry name" value="6-blade_b-propeller_TolB-like"/>
</dbReference>
<evidence type="ECO:0000313" key="2">
    <source>
        <dbReference type="Proteomes" id="UP000472372"/>
    </source>
</evidence>
<dbReference type="Proteomes" id="UP000472372">
    <property type="component" value="Chromosome 5"/>
</dbReference>
<gene>
    <name evidence="1" type="ORF">PTTW11_05931</name>
</gene>
<dbReference type="SUPFAM" id="SSF63825">
    <property type="entry name" value="YWTD domain"/>
    <property type="match status" value="1"/>
</dbReference>
<protein>
    <submittedName>
        <fullName evidence="1">Uncharacterized protein</fullName>
    </submittedName>
</protein>
<reference evidence="1" key="1">
    <citation type="submission" date="2021-02" db="EMBL/GenBank/DDBJ databases">
        <authorList>
            <person name="Syme A R."/>
            <person name="Syme A R."/>
            <person name="Moolhuijzen P."/>
        </authorList>
    </citation>
    <scope>NUCLEOTIDE SEQUENCE</scope>
    <source>
        <strain evidence="1">W1-1</strain>
    </source>
</reference>
<name>A0A6S6W5J0_9PLEO</name>
<dbReference type="AlphaFoldDB" id="A0A6S6W5J0"/>
<evidence type="ECO:0000313" key="1">
    <source>
        <dbReference type="EMBL" id="CAE7176086.1"/>
    </source>
</evidence>